<feature type="compositionally biased region" description="Basic and acidic residues" evidence="2">
    <location>
        <begin position="97"/>
        <end position="108"/>
    </location>
</feature>
<dbReference type="InterPro" id="IPR051938">
    <property type="entry name" value="Apopto_cytoskel_mod"/>
</dbReference>
<feature type="compositionally biased region" description="Low complexity" evidence="2">
    <location>
        <begin position="84"/>
        <end position="95"/>
    </location>
</feature>
<evidence type="ECO:0000259" key="3">
    <source>
        <dbReference type="PROSITE" id="PS50076"/>
    </source>
</evidence>
<comment type="caution">
    <text evidence="4">The sequence shown here is derived from an EMBL/GenBank/DDBJ whole genome shotgun (WGS) entry which is preliminary data.</text>
</comment>
<dbReference type="PROSITE" id="PS50076">
    <property type="entry name" value="DNAJ_2"/>
    <property type="match status" value="1"/>
</dbReference>
<dbReference type="InterPro" id="IPR001623">
    <property type="entry name" value="DnaJ_domain"/>
</dbReference>
<dbReference type="Proteomes" id="UP000683925">
    <property type="component" value="Unassembled WGS sequence"/>
</dbReference>
<name>A0A8S1VXK4_PAROT</name>
<dbReference type="CDD" id="cd06257">
    <property type="entry name" value="DnaJ"/>
    <property type="match status" value="1"/>
</dbReference>
<protein>
    <recommendedName>
        <fullName evidence="3">J domain-containing protein</fullName>
    </recommendedName>
</protein>
<evidence type="ECO:0000313" key="4">
    <source>
        <dbReference type="EMBL" id="CAD8182090.1"/>
    </source>
</evidence>
<feature type="region of interest" description="Disordered" evidence="2">
    <location>
        <begin position="79"/>
        <end position="108"/>
    </location>
</feature>
<evidence type="ECO:0000256" key="1">
    <source>
        <dbReference type="ARBA" id="ARBA00023186"/>
    </source>
</evidence>
<keyword evidence="1" id="KW-0143">Chaperone</keyword>
<dbReference type="SMART" id="SM00271">
    <property type="entry name" value="DnaJ"/>
    <property type="match status" value="1"/>
</dbReference>
<accession>A0A8S1VXK4</accession>
<feature type="domain" description="J" evidence="3">
    <location>
        <begin position="14"/>
        <end position="79"/>
    </location>
</feature>
<evidence type="ECO:0000313" key="5">
    <source>
        <dbReference type="Proteomes" id="UP000683925"/>
    </source>
</evidence>
<reference evidence="4" key="1">
    <citation type="submission" date="2021-01" db="EMBL/GenBank/DDBJ databases">
        <authorList>
            <consortium name="Genoscope - CEA"/>
            <person name="William W."/>
        </authorList>
    </citation>
    <scope>NUCLEOTIDE SEQUENCE</scope>
</reference>
<keyword evidence="5" id="KW-1185">Reference proteome</keyword>
<dbReference type="Pfam" id="PF00226">
    <property type="entry name" value="DnaJ"/>
    <property type="match status" value="1"/>
</dbReference>
<dbReference type="PANTHER" id="PTHR44145">
    <property type="entry name" value="DNAJ HOMOLOG SUBFAMILY A MEMBER 3, MITOCHONDRIAL"/>
    <property type="match status" value="1"/>
</dbReference>
<dbReference type="OrthoDB" id="310752at2759"/>
<feature type="compositionally biased region" description="Low complexity" evidence="2">
    <location>
        <begin position="327"/>
        <end position="340"/>
    </location>
</feature>
<dbReference type="EMBL" id="CAJJDP010000077">
    <property type="protein sequence ID" value="CAD8182090.1"/>
    <property type="molecule type" value="Genomic_DNA"/>
</dbReference>
<gene>
    <name evidence="4" type="ORF">POCTA_138.1.T0780113</name>
</gene>
<dbReference type="AlphaFoldDB" id="A0A8S1VXK4"/>
<proteinExistence type="predicted"/>
<organism evidence="4 5">
    <name type="scientific">Paramecium octaurelia</name>
    <dbReference type="NCBI Taxonomy" id="43137"/>
    <lineage>
        <taxon>Eukaryota</taxon>
        <taxon>Sar</taxon>
        <taxon>Alveolata</taxon>
        <taxon>Ciliophora</taxon>
        <taxon>Intramacronucleata</taxon>
        <taxon>Oligohymenophorea</taxon>
        <taxon>Peniculida</taxon>
        <taxon>Parameciidae</taxon>
        <taxon>Paramecium</taxon>
    </lineage>
</organism>
<evidence type="ECO:0000256" key="2">
    <source>
        <dbReference type="SAM" id="MobiDB-lite"/>
    </source>
</evidence>
<dbReference type="PANTHER" id="PTHR44145:SF3">
    <property type="entry name" value="DNAJ HOMOLOG SUBFAMILY A MEMBER 3, MITOCHONDRIAL"/>
    <property type="match status" value="1"/>
</dbReference>
<sequence>MLKFSIRLQFQFRTLYQILDVPENASQAQIKSNYLKIVKIYHPDTNSQQSKNQEYFKEVTAAYTILSNESERRMYDQKIKNSNQRENNNYQQNQEEYNEKEHNKQNQEHNYSKQNYQKNNSQEQNEQTQTYISLVVFFFFAWLSQQNKQKQEQNKATNLIPNKYNPVQTVSQEKKELSEQDCKDLPLDIIKYKSRKGDYIMGQLCYDRLIFDEQKVLKKKKELDDEFQQIGVNNINSQISQQSEIILVDQVQPQQVQTETEKKEILLQNLEIKEQFAEITENEENKQVEQQKINQISDDQIHKDINIDQFENNIEQPVFEQNHQEEQFQQQPQEQSQQEN</sequence>
<feature type="region of interest" description="Disordered" evidence="2">
    <location>
        <begin position="314"/>
        <end position="340"/>
    </location>
</feature>